<gene>
    <name evidence="2" type="ORF">RP29_06120</name>
</gene>
<dbReference type="EMBL" id="JXYQ01000017">
    <property type="protein sequence ID" value="KJA11299.1"/>
    <property type="molecule type" value="Genomic_DNA"/>
</dbReference>
<dbReference type="Proteomes" id="UP000032566">
    <property type="component" value="Unassembled WGS sequence"/>
</dbReference>
<comment type="caution">
    <text evidence="2">The sequence shown here is derived from an EMBL/GenBank/DDBJ whole genome shotgun (WGS) entry which is preliminary data.</text>
</comment>
<organism evidence="2 3">
    <name type="scientific">Acidovorax temperans</name>
    <dbReference type="NCBI Taxonomy" id="80878"/>
    <lineage>
        <taxon>Bacteria</taxon>
        <taxon>Pseudomonadati</taxon>
        <taxon>Pseudomonadota</taxon>
        <taxon>Betaproteobacteria</taxon>
        <taxon>Burkholderiales</taxon>
        <taxon>Comamonadaceae</taxon>
        <taxon>Acidovorax</taxon>
    </lineage>
</organism>
<feature type="compositionally biased region" description="Basic and acidic residues" evidence="1">
    <location>
        <begin position="75"/>
        <end position="84"/>
    </location>
</feature>
<feature type="region of interest" description="Disordered" evidence="1">
    <location>
        <begin position="1"/>
        <end position="84"/>
    </location>
</feature>
<keyword evidence="3" id="KW-1185">Reference proteome</keyword>
<feature type="region of interest" description="Disordered" evidence="1">
    <location>
        <begin position="259"/>
        <end position="286"/>
    </location>
</feature>
<evidence type="ECO:0000256" key="1">
    <source>
        <dbReference type="SAM" id="MobiDB-lite"/>
    </source>
</evidence>
<accession>A0A0D7KBC4</accession>
<name>A0A0D7KBC4_9BURK</name>
<proteinExistence type="predicted"/>
<sequence>MKEKHTMTTQATAQGADTPEEELDLGNDMPGAGQGDAAVPGGDAAKQAASNEQASDPEGTDDGSKGGGHGIPRARLNEVNERRRLAEEQLAQRERENEELRAQLAALNTGRGGAPAAATPDAQLQPAFDPDAAEEQYAQALLDGDTKAAAALRKAINQHVEEAAFLRFEQSTRQQQSAALAEAVVTQALQHYPWLDEDAVALELIDAAVQAKAAQGVPRHAALAEAISTIAPRFAPGGIPPVRLESQAAPVDTRLERADKRGAAASLQQPAAVQAGMGNRATPPQIDTTQLTDEQLLALPKEDLQKALGY</sequence>
<dbReference type="STRING" id="80878.RP29_06120"/>
<protein>
    <submittedName>
        <fullName evidence="2">Uncharacterized protein</fullName>
    </submittedName>
</protein>
<evidence type="ECO:0000313" key="3">
    <source>
        <dbReference type="Proteomes" id="UP000032566"/>
    </source>
</evidence>
<reference evidence="2 3" key="1">
    <citation type="submission" date="2014-12" db="EMBL/GenBank/DDBJ databases">
        <title>Isolation of bacteria from lake water.</title>
        <authorList>
            <person name="Sheng K.-Y."/>
            <person name="Chin P.-S."/>
            <person name="Chan K.-G."/>
            <person name="Tan G.S."/>
        </authorList>
    </citation>
    <scope>NUCLEOTIDE SEQUENCE [LARGE SCALE GENOMIC DNA]</scope>
    <source>
        <strain evidence="2 3">KY4</strain>
    </source>
</reference>
<dbReference type="PATRIC" id="fig|80878.5.peg.536"/>
<evidence type="ECO:0000313" key="2">
    <source>
        <dbReference type="EMBL" id="KJA11299.1"/>
    </source>
</evidence>
<dbReference type="AlphaFoldDB" id="A0A0D7KBC4"/>